<evidence type="ECO:0000256" key="2">
    <source>
        <dbReference type="ARBA" id="ARBA00010427"/>
    </source>
</evidence>
<evidence type="ECO:0000313" key="8">
    <source>
        <dbReference type="Proteomes" id="UP000291116"/>
    </source>
</evidence>
<dbReference type="InterPro" id="IPR007852">
    <property type="entry name" value="Cdc73/Parafibromin"/>
</dbReference>
<dbReference type="Pfam" id="PF05179">
    <property type="entry name" value="CDC73_C"/>
    <property type="match status" value="1"/>
</dbReference>
<evidence type="ECO:0000313" key="7">
    <source>
        <dbReference type="EMBL" id="VEU35788.1"/>
    </source>
</evidence>
<reference evidence="7 8" key="1">
    <citation type="submission" date="2019-01" db="EMBL/GenBank/DDBJ databases">
        <authorList>
            <person name="Ferrante I. M."/>
        </authorList>
    </citation>
    <scope>NUCLEOTIDE SEQUENCE [LARGE SCALE GENOMIC DNA]</scope>
    <source>
        <strain evidence="7 8">B856</strain>
    </source>
</reference>
<dbReference type="InterPro" id="IPR031336">
    <property type="entry name" value="CDC73_C"/>
</dbReference>
<accession>A0A448Z165</accession>
<dbReference type="Proteomes" id="UP000291116">
    <property type="component" value="Unassembled WGS sequence"/>
</dbReference>
<feature type="region of interest" description="Disordered" evidence="5">
    <location>
        <begin position="106"/>
        <end position="192"/>
    </location>
</feature>
<evidence type="ECO:0000256" key="5">
    <source>
        <dbReference type="SAM" id="MobiDB-lite"/>
    </source>
</evidence>
<dbReference type="GO" id="GO:0016593">
    <property type="term" value="C:Cdc73/Paf1 complex"/>
    <property type="evidence" value="ECO:0007669"/>
    <property type="project" value="InterPro"/>
</dbReference>
<dbReference type="GO" id="GO:0006368">
    <property type="term" value="P:transcription elongation by RNA polymerase II"/>
    <property type="evidence" value="ECO:0007669"/>
    <property type="project" value="InterPro"/>
</dbReference>
<dbReference type="EMBL" id="CAACVS010000069">
    <property type="protein sequence ID" value="VEU35788.1"/>
    <property type="molecule type" value="Genomic_DNA"/>
</dbReference>
<dbReference type="OrthoDB" id="2186602at2759"/>
<feature type="compositionally biased region" description="Basic and acidic residues" evidence="5">
    <location>
        <begin position="179"/>
        <end position="191"/>
    </location>
</feature>
<sequence length="486" mass="54252">MSDAISVLRGWSNSGKLSEVAFSDEGKLRLGETASLTASETVEVAVGGGKTCRYTVGSIFLQLVDVNQSLLAYRKACKKHKVKDAVKAIDKAELIAFFKGGAGPKPAVPEHAREGAAPVSSSKPAPPPPRPEGDRGRDRHSNREDKKRHRSSSERERERDRHRSSKKRELSSSRSSSRQPERKEKAHKPIDPEMLFSNLSVVVGKREIKAKRDAEQAKLHAALSTEGFGTVAKELIAEFRSKHSMAHEIPVGDSASILKAGAGKDLSRILKLYSETMEKKSAPGRKPTSGSSRAKGFSDGQKRSWRPYLVDKKPIIVLPKGMTAPITLVNAHKFFAESQFVSRTVMQKELRTKRQAPKTHFERQVNARFGGGTVQYELMDNPRSKLHRPEDWERVVAVLALGQSWQMKDWPGPYSNPVQLFHRVFGFYVGMEGDNVPKELQGWSVTQTRVSRDKRGLDSVTYASFWNALDEWMAIHKPELLPQPNE</sequence>
<keyword evidence="8" id="KW-1185">Reference proteome</keyword>
<keyword evidence="3" id="KW-0804">Transcription</keyword>
<comment type="similarity">
    <text evidence="2">Belongs to the CDC73 family.</text>
</comment>
<evidence type="ECO:0000256" key="3">
    <source>
        <dbReference type="ARBA" id="ARBA00023163"/>
    </source>
</evidence>
<comment type="subcellular location">
    <subcellularLocation>
        <location evidence="1">Nucleus</location>
    </subcellularLocation>
</comment>
<dbReference type="InterPro" id="IPR038103">
    <property type="entry name" value="CDC73_C_sf"/>
</dbReference>
<evidence type="ECO:0000259" key="6">
    <source>
        <dbReference type="Pfam" id="PF05179"/>
    </source>
</evidence>
<dbReference type="GO" id="GO:0000993">
    <property type="term" value="F:RNA polymerase II complex binding"/>
    <property type="evidence" value="ECO:0007669"/>
    <property type="project" value="TreeGrafter"/>
</dbReference>
<evidence type="ECO:0000256" key="1">
    <source>
        <dbReference type="ARBA" id="ARBA00004123"/>
    </source>
</evidence>
<name>A0A448Z165_9STRA</name>
<feature type="compositionally biased region" description="Basic and acidic residues" evidence="5">
    <location>
        <begin position="131"/>
        <end position="171"/>
    </location>
</feature>
<gene>
    <name evidence="7" type="ORF">PSNMU_V1.4_AUG-EV-PASAV3_0025340</name>
</gene>
<proteinExistence type="inferred from homology"/>
<organism evidence="7 8">
    <name type="scientific">Pseudo-nitzschia multistriata</name>
    <dbReference type="NCBI Taxonomy" id="183589"/>
    <lineage>
        <taxon>Eukaryota</taxon>
        <taxon>Sar</taxon>
        <taxon>Stramenopiles</taxon>
        <taxon>Ochrophyta</taxon>
        <taxon>Bacillariophyta</taxon>
        <taxon>Bacillariophyceae</taxon>
        <taxon>Bacillariophycidae</taxon>
        <taxon>Bacillariales</taxon>
        <taxon>Bacillariaceae</taxon>
        <taxon>Pseudo-nitzschia</taxon>
    </lineage>
</organism>
<protein>
    <recommendedName>
        <fullName evidence="6">Cell division control protein 73 C-terminal domain-containing protein</fullName>
    </recommendedName>
</protein>
<dbReference type="AlphaFoldDB" id="A0A448Z165"/>
<dbReference type="GO" id="GO:0032968">
    <property type="term" value="P:positive regulation of transcription elongation by RNA polymerase II"/>
    <property type="evidence" value="ECO:0007669"/>
    <property type="project" value="TreeGrafter"/>
</dbReference>
<keyword evidence="4" id="KW-0539">Nucleus</keyword>
<dbReference type="Gene3D" id="3.40.50.11990">
    <property type="entry name" value="RNA polymerase II accessory factor, Cdc73 C-terminal domain"/>
    <property type="match status" value="1"/>
</dbReference>
<dbReference type="PANTHER" id="PTHR12466:SF8">
    <property type="entry name" value="PARAFIBROMIN"/>
    <property type="match status" value="1"/>
</dbReference>
<feature type="region of interest" description="Disordered" evidence="5">
    <location>
        <begin position="277"/>
        <end position="301"/>
    </location>
</feature>
<dbReference type="PANTHER" id="PTHR12466">
    <property type="entry name" value="CDC73 DOMAIN PROTEIN"/>
    <property type="match status" value="1"/>
</dbReference>
<evidence type="ECO:0000256" key="4">
    <source>
        <dbReference type="ARBA" id="ARBA00023242"/>
    </source>
</evidence>
<feature type="domain" description="Cell division control protein 73 C-terminal" evidence="6">
    <location>
        <begin position="311"/>
        <end position="472"/>
    </location>
</feature>